<dbReference type="InterPro" id="IPR018163">
    <property type="entry name" value="Thr/Ala-tRNA-synth_IIc_edit"/>
</dbReference>
<dbReference type="PANTHER" id="PTHR43462">
    <property type="entry name" value="ALANYL-TRNA EDITING PROTEIN"/>
    <property type="match status" value="1"/>
</dbReference>
<dbReference type="PANTHER" id="PTHR43462:SF1">
    <property type="entry name" value="ALANYL-TRNA EDITING PROTEIN AARSD1"/>
    <property type="match status" value="1"/>
</dbReference>
<sequence>MTELIAHSDAYIKEFKARVTAVNREEGAVALDRTAFYPGGGGQPHDLGWLNHIPVTEVKRQKDEIWHQLDGTLPMEGLPVEGEEVSGKLDWNRRYKLMRTHTAFHILCAVVWRDY</sequence>
<protein>
    <recommendedName>
        <fullName evidence="3">Alanyl-tRNA synthetase class IIc N-terminal domain-containing protein</fullName>
    </recommendedName>
</protein>
<dbReference type="AlphaFoldDB" id="X1DA08"/>
<comment type="caution">
    <text evidence="4">The sequence shown here is derived from an EMBL/GenBank/DDBJ whole genome shotgun (WGS) entry which is preliminary data.</text>
</comment>
<reference evidence="4" key="1">
    <citation type="journal article" date="2014" name="Front. Microbiol.">
        <title>High frequency of phylogenetically diverse reductive dehalogenase-homologous genes in deep subseafloor sedimentary metagenomes.</title>
        <authorList>
            <person name="Kawai M."/>
            <person name="Futagami T."/>
            <person name="Toyoda A."/>
            <person name="Takaki Y."/>
            <person name="Nishi S."/>
            <person name="Hori S."/>
            <person name="Arai W."/>
            <person name="Tsubouchi T."/>
            <person name="Morono Y."/>
            <person name="Uchiyama I."/>
            <person name="Ito T."/>
            <person name="Fujiyama A."/>
            <person name="Inagaki F."/>
            <person name="Takami H."/>
        </authorList>
    </citation>
    <scope>NUCLEOTIDE SEQUENCE</scope>
    <source>
        <strain evidence="4">Expedition CK06-06</strain>
    </source>
</reference>
<name>X1DA08_9ZZZZ</name>
<evidence type="ECO:0000259" key="3">
    <source>
        <dbReference type="Pfam" id="PF01411"/>
    </source>
</evidence>
<dbReference type="SUPFAM" id="SSF50447">
    <property type="entry name" value="Translation proteins"/>
    <property type="match status" value="1"/>
</dbReference>
<dbReference type="GO" id="GO:0046872">
    <property type="term" value="F:metal ion binding"/>
    <property type="evidence" value="ECO:0007669"/>
    <property type="project" value="UniProtKB-KW"/>
</dbReference>
<dbReference type="GO" id="GO:0006419">
    <property type="term" value="P:alanyl-tRNA aminoacylation"/>
    <property type="evidence" value="ECO:0007669"/>
    <property type="project" value="InterPro"/>
</dbReference>
<keyword evidence="1" id="KW-0479">Metal-binding</keyword>
<evidence type="ECO:0000313" key="4">
    <source>
        <dbReference type="EMBL" id="GAH17616.1"/>
    </source>
</evidence>
<dbReference type="GO" id="GO:0004813">
    <property type="term" value="F:alanine-tRNA ligase activity"/>
    <property type="evidence" value="ECO:0007669"/>
    <property type="project" value="InterPro"/>
</dbReference>
<dbReference type="GO" id="GO:0002161">
    <property type="term" value="F:aminoacyl-tRNA deacylase activity"/>
    <property type="evidence" value="ECO:0007669"/>
    <property type="project" value="UniProtKB-ARBA"/>
</dbReference>
<dbReference type="InterPro" id="IPR051335">
    <property type="entry name" value="Alanyl-tRNA_Editing_Enzymes"/>
</dbReference>
<dbReference type="Pfam" id="PF01411">
    <property type="entry name" value="tRNA-synt_2c"/>
    <property type="match status" value="1"/>
</dbReference>
<dbReference type="EMBL" id="BART01033161">
    <property type="protein sequence ID" value="GAH17616.1"/>
    <property type="molecule type" value="Genomic_DNA"/>
</dbReference>
<dbReference type="InterPro" id="IPR018164">
    <property type="entry name" value="Ala-tRNA-synth_IIc_N"/>
</dbReference>
<organism evidence="4">
    <name type="scientific">marine sediment metagenome</name>
    <dbReference type="NCBI Taxonomy" id="412755"/>
    <lineage>
        <taxon>unclassified sequences</taxon>
        <taxon>metagenomes</taxon>
        <taxon>ecological metagenomes</taxon>
    </lineage>
</organism>
<evidence type="ECO:0000256" key="1">
    <source>
        <dbReference type="ARBA" id="ARBA00022723"/>
    </source>
</evidence>
<dbReference type="InterPro" id="IPR009000">
    <property type="entry name" value="Transl_B-barrel_sf"/>
</dbReference>
<feature type="non-terminal residue" evidence="4">
    <location>
        <position position="115"/>
    </location>
</feature>
<gene>
    <name evidence="4" type="ORF">S01H4_57079</name>
</gene>
<dbReference type="SUPFAM" id="SSF55186">
    <property type="entry name" value="ThrRS/AlaRS common domain"/>
    <property type="match status" value="1"/>
</dbReference>
<dbReference type="GO" id="GO:0005524">
    <property type="term" value="F:ATP binding"/>
    <property type="evidence" value="ECO:0007669"/>
    <property type="project" value="InterPro"/>
</dbReference>
<dbReference type="Gene3D" id="2.40.30.130">
    <property type="match status" value="1"/>
</dbReference>
<keyword evidence="2" id="KW-0862">Zinc</keyword>
<proteinExistence type="predicted"/>
<evidence type="ECO:0000256" key="2">
    <source>
        <dbReference type="ARBA" id="ARBA00022833"/>
    </source>
</evidence>
<accession>X1DA08</accession>
<feature type="domain" description="Alanyl-tRNA synthetase class IIc N-terminal" evidence="3">
    <location>
        <begin position="12"/>
        <end position="93"/>
    </location>
</feature>